<keyword evidence="4" id="KW-1185">Reference proteome</keyword>
<gene>
    <name evidence="3" type="ORF">ICJ83_15870</name>
</gene>
<sequence length="133" mass="15174">MKKINLACIIEDDPTHVYITKRIITLSGLVESLLICPNGKDAFIKLKAIIENGKPLPELILLDLNMPVWDGWQFLDAFKTINTNQKLHIYILTSSNNDEDRQRAEAYNINSNYIVKPITLTKLKDVLTSISEF</sequence>
<protein>
    <submittedName>
        <fullName evidence="3">Response regulator</fullName>
    </submittedName>
</protein>
<name>A0A8J6UI00_9FLAO</name>
<evidence type="ECO:0000256" key="1">
    <source>
        <dbReference type="PROSITE-ProRule" id="PRU00169"/>
    </source>
</evidence>
<dbReference type="Gene3D" id="3.40.50.2300">
    <property type="match status" value="1"/>
</dbReference>
<dbReference type="Pfam" id="PF00072">
    <property type="entry name" value="Response_reg"/>
    <property type="match status" value="1"/>
</dbReference>
<accession>A0A8J6UI00</accession>
<dbReference type="SUPFAM" id="SSF52172">
    <property type="entry name" value="CheY-like"/>
    <property type="match status" value="1"/>
</dbReference>
<dbReference type="GO" id="GO:0000160">
    <property type="term" value="P:phosphorelay signal transduction system"/>
    <property type="evidence" value="ECO:0007669"/>
    <property type="project" value="InterPro"/>
</dbReference>
<comment type="caution">
    <text evidence="3">The sequence shown here is derived from an EMBL/GenBank/DDBJ whole genome shotgun (WGS) entry which is preliminary data.</text>
</comment>
<dbReference type="SMART" id="SM00448">
    <property type="entry name" value="REC"/>
    <property type="match status" value="1"/>
</dbReference>
<evidence type="ECO:0000313" key="3">
    <source>
        <dbReference type="EMBL" id="MBD0833611.1"/>
    </source>
</evidence>
<evidence type="ECO:0000259" key="2">
    <source>
        <dbReference type="PROSITE" id="PS50110"/>
    </source>
</evidence>
<proteinExistence type="predicted"/>
<dbReference type="EMBL" id="JACVXB010000011">
    <property type="protein sequence ID" value="MBD0833611.1"/>
    <property type="molecule type" value="Genomic_DNA"/>
</dbReference>
<reference evidence="3 4" key="1">
    <citation type="submission" date="2020-09" db="EMBL/GenBank/DDBJ databases">
        <title>TT11 complete genome.</title>
        <authorList>
            <person name="Wu Z."/>
        </authorList>
    </citation>
    <scope>NUCLEOTIDE SEQUENCE [LARGE SCALE GENOMIC DNA]</scope>
    <source>
        <strain evidence="3 4">TT11</strain>
    </source>
</reference>
<organism evidence="3 4">
    <name type="scientific">Aestuariibaculum sediminum</name>
    <dbReference type="NCBI Taxonomy" id="2770637"/>
    <lineage>
        <taxon>Bacteria</taxon>
        <taxon>Pseudomonadati</taxon>
        <taxon>Bacteroidota</taxon>
        <taxon>Flavobacteriia</taxon>
        <taxon>Flavobacteriales</taxon>
        <taxon>Flavobacteriaceae</taxon>
    </lineage>
</organism>
<feature type="domain" description="Response regulatory" evidence="2">
    <location>
        <begin position="6"/>
        <end position="131"/>
    </location>
</feature>
<dbReference type="InterPro" id="IPR052893">
    <property type="entry name" value="TCS_response_regulator"/>
</dbReference>
<dbReference type="PANTHER" id="PTHR44520:SF2">
    <property type="entry name" value="RESPONSE REGULATOR RCP1"/>
    <property type="match status" value="1"/>
</dbReference>
<dbReference type="Proteomes" id="UP000600588">
    <property type="component" value="Unassembled WGS sequence"/>
</dbReference>
<dbReference type="AlphaFoldDB" id="A0A8J6UI00"/>
<keyword evidence="1" id="KW-0597">Phosphoprotein</keyword>
<dbReference type="InterPro" id="IPR011006">
    <property type="entry name" value="CheY-like_superfamily"/>
</dbReference>
<dbReference type="InterPro" id="IPR001789">
    <property type="entry name" value="Sig_transdc_resp-reg_receiver"/>
</dbReference>
<evidence type="ECO:0000313" key="4">
    <source>
        <dbReference type="Proteomes" id="UP000600588"/>
    </source>
</evidence>
<dbReference type="RefSeq" id="WP_188231393.1">
    <property type="nucleotide sequence ID" value="NZ_JACVXB010000011.1"/>
</dbReference>
<feature type="modified residue" description="4-aspartylphosphate" evidence="1">
    <location>
        <position position="63"/>
    </location>
</feature>
<dbReference type="PANTHER" id="PTHR44520">
    <property type="entry name" value="RESPONSE REGULATOR RCP1-RELATED"/>
    <property type="match status" value="1"/>
</dbReference>
<dbReference type="PROSITE" id="PS50110">
    <property type="entry name" value="RESPONSE_REGULATORY"/>
    <property type="match status" value="1"/>
</dbReference>